<evidence type="ECO:0000256" key="5">
    <source>
        <dbReference type="SAM" id="Phobius"/>
    </source>
</evidence>
<protein>
    <recommendedName>
        <fullName evidence="8">Claudin</fullName>
    </recommendedName>
</protein>
<evidence type="ECO:0000256" key="3">
    <source>
        <dbReference type="ARBA" id="ARBA00022989"/>
    </source>
</evidence>
<feature type="transmembrane region" description="Helical" evidence="5">
    <location>
        <begin position="7"/>
        <end position="26"/>
    </location>
</feature>
<evidence type="ECO:0008006" key="8">
    <source>
        <dbReference type="Google" id="ProtNLM"/>
    </source>
</evidence>
<dbReference type="GO" id="GO:0016020">
    <property type="term" value="C:membrane"/>
    <property type="evidence" value="ECO:0007669"/>
    <property type="project" value="UniProtKB-SubCell"/>
</dbReference>
<sequence>MATCCGIIVFTVWELIAIVAGLVALATNAWIVPNNPGTACILGIQGAGLWTVCTGKGTALTNCEEVLSSGGGTSNASETGQNIVSQIESIPEQIQSPSSWIFTSNDECTPINDQTAVMNYYSSLPVGATDAKDYTLFVQSTRGLVACFCGLGFFTILALAAHKPGRGAAAGCSHFMKSLQISAGICAIGVFIGMLSGISGSQDFVWDQFGASLEAGWTNVANMWGWSWWVFVGAVGWAILGWIVMCITFCCSGRSEKY</sequence>
<feature type="transmembrane region" description="Helical" evidence="5">
    <location>
        <begin position="143"/>
        <end position="161"/>
    </location>
</feature>
<organism evidence="6 7">
    <name type="scientific">Chloropicon primus</name>
    <dbReference type="NCBI Taxonomy" id="1764295"/>
    <lineage>
        <taxon>Eukaryota</taxon>
        <taxon>Viridiplantae</taxon>
        <taxon>Chlorophyta</taxon>
        <taxon>Chloropicophyceae</taxon>
        <taxon>Chloropicales</taxon>
        <taxon>Chloropicaceae</taxon>
        <taxon>Chloropicon</taxon>
    </lineage>
</organism>
<feature type="transmembrane region" description="Helical" evidence="5">
    <location>
        <begin position="226"/>
        <end position="251"/>
    </location>
</feature>
<dbReference type="Gene3D" id="1.20.140.150">
    <property type="match status" value="1"/>
</dbReference>
<keyword evidence="3 5" id="KW-1133">Transmembrane helix</keyword>
<reference evidence="6 7" key="1">
    <citation type="submission" date="2018-07" db="EMBL/GenBank/DDBJ databases">
        <title>The complete nuclear genome of the prasinophyte Chloropicon primus (CCMP1205).</title>
        <authorList>
            <person name="Pombert J.-F."/>
            <person name="Otis C."/>
            <person name="Turmel M."/>
            <person name="Lemieux C."/>
        </authorList>
    </citation>
    <scope>NUCLEOTIDE SEQUENCE [LARGE SCALE GENOMIC DNA]</scope>
    <source>
        <strain evidence="6 7">CCMP1205</strain>
    </source>
</reference>
<keyword evidence="2 5" id="KW-0812">Transmembrane</keyword>
<proteinExistence type="predicted"/>
<evidence type="ECO:0000256" key="2">
    <source>
        <dbReference type="ARBA" id="ARBA00022692"/>
    </source>
</evidence>
<dbReference type="AlphaFoldDB" id="A0A5B8MV69"/>
<feature type="transmembrane region" description="Helical" evidence="5">
    <location>
        <begin position="181"/>
        <end position="199"/>
    </location>
</feature>
<evidence type="ECO:0000313" key="6">
    <source>
        <dbReference type="EMBL" id="QDZ24211.1"/>
    </source>
</evidence>
<name>A0A5B8MV69_9CHLO</name>
<dbReference type="Proteomes" id="UP000316726">
    <property type="component" value="Chromosome 12"/>
</dbReference>
<dbReference type="EMBL" id="CP031045">
    <property type="protein sequence ID" value="QDZ24211.1"/>
    <property type="molecule type" value="Genomic_DNA"/>
</dbReference>
<gene>
    <name evidence="6" type="ORF">A3770_12p67290</name>
</gene>
<keyword evidence="4 5" id="KW-0472">Membrane</keyword>
<dbReference type="PROSITE" id="PS01346">
    <property type="entry name" value="CLAUDIN"/>
    <property type="match status" value="1"/>
</dbReference>
<evidence type="ECO:0000256" key="4">
    <source>
        <dbReference type="ARBA" id="ARBA00023136"/>
    </source>
</evidence>
<dbReference type="InterPro" id="IPR017974">
    <property type="entry name" value="Claudin_CS"/>
</dbReference>
<accession>A0A5B8MV69</accession>
<evidence type="ECO:0000313" key="7">
    <source>
        <dbReference type="Proteomes" id="UP000316726"/>
    </source>
</evidence>
<evidence type="ECO:0000256" key="1">
    <source>
        <dbReference type="ARBA" id="ARBA00004141"/>
    </source>
</evidence>
<comment type="subcellular location">
    <subcellularLocation>
        <location evidence="1">Membrane</location>
        <topology evidence="1">Multi-pass membrane protein</topology>
    </subcellularLocation>
</comment>
<keyword evidence="7" id="KW-1185">Reference proteome</keyword>